<evidence type="ECO:0000313" key="3">
    <source>
        <dbReference type="Proteomes" id="UP000004619"/>
    </source>
</evidence>
<reference evidence="2" key="1">
    <citation type="submission" date="2009-08" db="EMBL/GenBank/DDBJ databases">
        <authorList>
            <person name="Weinstock G."/>
            <person name="Sodergren E."/>
            <person name="Clifton S."/>
            <person name="Fulton L."/>
            <person name="Fulton B."/>
            <person name="Courtney L."/>
            <person name="Fronick C."/>
            <person name="Harrison M."/>
            <person name="Strong C."/>
            <person name="Farmer C."/>
            <person name="Delahaunty K."/>
            <person name="Markovic C."/>
            <person name="Hall O."/>
            <person name="Minx P."/>
            <person name="Tomlinson C."/>
            <person name="Mitreva M."/>
            <person name="Nelson J."/>
            <person name="Hou S."/>
            <person name="Wollam A."/>
            <person name="Pepin K.H."/>
            <person name="Johnson M."/>
            <person name="Bhonagiri V."/>
            <person name="Nash W.E."/>
            <person name="Warren W."/>
            <person name="Chinwalla A."/>
            <person name="Mardis E.R."/>
            <person name="Wilson R.K."/>
        </authorList>
    </citation>
    <scope>NUCLEOTIDE SEQUENCE [LARGE SCALE GENOMIC DNA]</scope>
    <source>
        <strain evidence="2">A2-165</strain>
    </source>
</reference>
<gene>
    <name evidence="2" type="ORF">FAEPRAA2165_01647</name>
</gene>
<dbReference type="PATRIC" id="fig|411483.3.peg.1078"/>
<dbReference type="Pfam" id="PF05239">
    <property type="entry name" value="PRC"/>
    <property type="match status" value="1"/>
</dbReference>
<dbReference type="eggNOG" id="COG1873">
    <property type="taxonomic scope" value="Bacteria"/>
</dbReference>
<accession>C7H5S3</accession>
<dbReference type="RefSeq" id="WP_005932845.1">
    <property type="nucleotide sequence ID" value="NZ_JAWJWW010000003.1"/>
</dbReference>
<dbReference type="InterPro" id="IPR011033">
    <property type="entry name" value="PRC_barrel-like_sf"/>
</dbReference>
<dbReference type="EMBL" id="ACOP02000045">
    <property type="protein sequence ID" value="EEU96754.1"/>
    <property type="molecule type" value="Genomic_DNA"/>
</dbReference>
<dbReference type="SUPFAM" id="SSF50346">
    <property type="entry name" value="PRC-barrel domain"/>
    <property type="match status" value="1"/>
</dbReference>
<dbReference type="AlphaFoldDB" id="C7H5S3"/>
<feature type="domain" description="PRC-barrel" evidence="1">
    <location>
        <begin position="12"/>
        <end position="85"/>
    </location>
</feature>
<name>C7H5S3_FAED2</name>
<evidence type="ECO:0000259" key="1">
    <source>
        <dbReference type="Pfam" id="PF05239"/>
    </source>
</evidence>
<dbReference type="STRING" id="411483.FAEPRAA2165_01647"/>
<comment type="caution">
    <text evidence="2">The sequence shown here is derived from an EMBL/GenBank/DDBJ whole genome shotgun (WGS) entry which is preliminary data.</text>
</comment>
<sequence>MKQANCGEGITMKFRELCAKEIVQLSNGACLGRADDLELDPATAQVKSLLLLGQPHLFGLLGRDETLVIPWTDIETLGVDAILVRTELPEPEAKKQGFWQKMRHWLDG</sequence>
<protein>
    <submittedName>
        <fullName evidence="2">Sporulation protein, YlmC/YmxH family</fullName>
    </submittedName>
</protein>
<dbReference type="HOGENOM" id="CLU_161336_3_0_9"/>
<dbReference type="InterPro" id="IPR014238">
    <property type="entry name" value="Spore_YlmC/YmxH"/>
</dbReference>
<dbReference type="InterPro" id="IPR027275">
    <property type="entry name" value="PRC-brl_dom"/>
</dbReference>
<dbReference type="PANTHER" id="PTHR40061">
    <property type="entry name" value="SPORULATION PROTEIN YLMC-RELATED"/>
    <property type="match status" value="1"/>
</dbReference>
<evidence type="ECO:0000313" key="2">
    <source>
        <dbReference type="EMBL" id="EEU96754.1"/>
    </source>
</evidence>
<dbReference type="NCBIfam" id="TIGR02888">
    <property type="entry name" value="spore_YlmC_YmxH"/>
    <property type="match status" value="1"/>
</dbReference>
<organism evidence="2 3">
    <name type="scientific">Faecalibacterium duncaniae (strain DSM 17677 / JCM 31915 / A2-165)</name>
    <name type="common">Faecalibacterium prausnitzii</name>
    <dbReference type="NCBI Taxonomy" id="411483"/>
    <lineage>
        <taxon>Bacteria</taxon>
        <taxon>Bacillati</taxon>
        <taxon>Bacillota</taxon>
        <taxon>Clostridia</taxon>
        <taxon>Eubacteriales</taxon>
        <taxon>Oscillospiraceae</taxon>
        <taxon>Faecalibacterium</taxon>
    </lineage>
</organism>
<dbReference type="Proteomes" id="UP000004619">
    <property type="component" value="Unassembled WGS sequence"/>
</dbReference>
<dbReference type="Gene3D" id="2.30.30.240">
    <property type="entry name" value="PRC-barrel domain"/>
    <property type="match status" value="1"/>
</dbReference>
<proteinExistence type="predicted"/>
<keyword evidence="3" id="KW-1185">Reference proteome</keyword>
<dbReference type="PANTHER" id="PTHR40061:SF1">
    <property type="entry name" value="SPORULATION PROTEIN YLMC-RELATED"/>
    <property type="match status" value="1"/>
</dbReference>